<evidence type="ECO:0000256" key="2">
    <source>
        <dbReference type="ARBA" id="ARBA00022980"/>
    </source>
</evidence>
<dbReference type="Proteomes" id="UP000094565">
    <property type="component" value="Chromosome 4"/>
</dbReference>
<dbReference type="Gene3D" id="3.90.1180.10">
    <property type="entry name" value="Ribosomal protein L13"/>
    <property type="match status" value="1"/>
</dbReference>
<dbReference type="Pfam" id="PF00572">
    <property type="entry name" value="Ribosomal_L13"/>
    <property type="match status" value="1"/>
</dbReference>
<comment type="similarity">
    <text evidence="1">Belongs to the universal ribosomal protein uL13 family.</text>
</comment>
<dbReference type="GO" id="GO:0003735">
    <property type="term" value="F:structural constituent of ribosome"/>
    <property type="evidence" value="ECO:0007669"/>
    <property type="project" value="InterPro"/>
</dbReference>
<dbReference type="GO" id="GO:0006412">
    <property type="term" value="P:translation"/>
    <property type="evidence" value="ECO:0007669"/>
    <property type="project" value="InterPro"/>
</dbReference>
<keyword evidence="3" id="KW-0687">Ribonucleoprotein</keyword>
<reference evidence="4 5" key="1">
    <citation type="submission" date="2016-02" db="EMBL/GenBank/DDBJ databases">
        <title>Comparative genomic and transcriptomic foundation for Pichia pastoris.</title>
        <authorList>
            <person name="Love K.R."/>
            <person name="Shah K.A."/>
            <person name="Whittaker C.A."/>
            <person name="Wu J."/>
            <person name="Bartlett M.C."/>
            <person name="Ma D."/>
            <person name="Leeson R.L."/>
            <person name="Priest M."/>
            <person name="Young S.K."/>
            <person name="Love J.C."/>
        </authorList>
    </citation>
    <scope>NUCLEOTIDE SEQUENCE [LARGE SCALE GENOMIC DNA]</scope>
    <source>
        <strain evidence="4 5">ATCC 28485</strain>
    </source>
</reference>
<evidence type="ECO:0000313" key="5">
    <source>
        <dbReference type="Proteomes" id="UP000094565"/>
    </source>
</evidence>
<evidence type="ECO:0000313" key="4">
    <source>
        <dbReference type="EMBL" id="ANZ78043.1"/>
    </source>
</evidence>
<gene>
    <name evidence="4" type="primary">MRPL23</name>
    <name evidence="4" type="ORF">ATY40_BA7504381</name>
</gene>
<dbReference type="InterPro" id="IPR005822">
    <property type="entry name" value="Ribosomal_uL13"/>
</dbReference>
<name>A0A1B2JJ81_PICPA</name>
<dbReference type="GO" id="GO:0003729">
    <property type="term" value="F:mRNA binding"/>
    <property type="evidence" value="ECO:0007669"/>
    <property type="project" value="TreeGrafter"/>
</dbReference>
<dbReference type="PANTHER" id="PTHR11545">
    <property type="entry name" value="RIBOSOMAL PROTEIN L13"/>
    <property type="match status" value="1"/>
</dbReference>
<dbReference type="NCBIfam" id="TIGR01066">
    <property type="entry name" value="rplM_bact"/>
    <property type="match status" value="1"/>
</dbReference>
<dbReference type="HAMAP" id="MF_01366">
    <property type="entry name" value="Ribosomal_uL13"/>
    <property type="match status" value="1"/>
</dbReference>
<proteinExistence type="inferred from homology"/>
<dbReference type="GO" id="GO:0005762">
    <property type="term" value="C:mitochondrial large ribosomal subunit"/>
    <property type="evidence" value="ECO:0007669"/>
    <property type="project" value="TreeGrafter"/>
</dbReference>
<dbReference type="GO" id="GO:0017148">
    <property type="term" value="P:negative regulation of translation"/>
    <property type="evidence" value="ECO:0007669"/>
    <property type="project" value="TreeGrafter"/>
</dbReference>
<organism evidence="4 5">
    <name type="scientific">Komagataella pastoris</name>
    <name type="common">Yeast</name>
    <name type="synonym">Pichia pastoris</name>
    <dbReference type="NCBI Taxonomy" id="4922"/>
    <lineage>
        <taxon>Eukaryota</taxon>
        <taxon>Fungi</taxon>
        <taxon>Dikarya</taxon>
        <taxon>Ascomycota</taxon>
        <taxon>Saccharomycotina</taxon>
        <taxon>Pichiomycetes</taxon>
        <taxon>Pichiales</taxon>
        <taxon>Pichiaceae</taxon>
        <taxon>Komagataella</taxon>
    </lineage>
</organism>
<dbReference type="CDD" id="cd00392">
    <property type="entry name" value="Ribosomal_L13"/>
    <property type="match status" value="1"/>
</dbReference>
<keyword evidence="5" id="KW-1185">Reference proteome</keyword>
<accession>A0A1B2JJ81</accession>
<dbReference type="InterPro" id="IPR005823">
    <property type="entry name" value="Ribosomal_uL13_bac-type"/>
</dbReference>
<dbReference type="AlphaFoldDB" id="A0A1B2JJ81"/>
<dbReference type="PIRSF" id="PIRSF002181">
    <property type="entry name" value="Ribosomal_L13"/>
    <property type="match status" value="1"/>
</dbReference>
<evidence type="ECO:0000256" key="1">
    <source>
        <dbReference type="ARBA" id="ARBA00006227"/>
    </source>
</evidence>
<dbReference type="EMBL" id="CP014587">
    <property type="protein sequence ID" value="ANZ78043.1"/>
    <property type="molecule type" value="Genomic_DNA"/>
</dbReference>
<dbReference type="OrthoDB" id="274622at2759"/>
<evidence type="ECO:0000256" key="3">
    <source>
        <dbReference type="ARBA" id="ARBA00023274"/>
    </source>
</evidence>
<keyword evidence="2" id="KW-0689">Ribosomal protein</keyword>
<dbReference type="PANTHER" id="PTHR11545:SF2">
    <property type="entry name" value="LARGE RIBOSOMAL SUBUNIT PROTEIN UL13M"/>
    <property type="match status" value="1"/>
</dbReference>
<dbReference type="SUPFAM" id="SSF52161">
    <property type="entry name" value="Ribosomal protein L13"/>
    <property type="match status" value="1"/>
</dbReference>
<dbReference type="InterPro" id="IPR036899">
    <property type="entry name" value="Ribosomal_uL13_sf"/>
</dbReference>
<sequence>MSNKIGKTTTAFTRLWYNVDLSRDSRTLGRLASQIAVTLMGKHKPMYHPTADVGDYVVVSNCQYLKLSGTKVKDKSYWSHTGRPGSGKSTPVSKVIEDHGYGEILRKAVSRMLPKNKLRTQRLQRLRVFDSSEHPYKQNLVAFADQQPDVRSKIKFLQDAVAQQPT</sequence>
<protein>
    <submittedName>
        <fullName evidence="4">BA75_04381T0</fullName>
    </submittedName>
</protein>